<proteinExistence type="predicted"/>
<dbReference type="RefSeq" id="WP_034833809.1">
    <property type="nucleotide sequence ID" value="NZ_JOKH01000001.1"/>
</dbReference>
<sequence>MGDIQLTEISYRSLEKLAKKILRKSSLNQDESIELSRVYQKILDELNKRFEGEFLVIDGLVEDD</sequence>
<accession>A0A081NMU4</accession>
<dbReference type="EMBL" id="JOKH01000001">
    <property type="protein sequence ID" value="KEQ19767.1"/>
    <property type="molecule type" value="Genomic_DNA"/>
</dbReference>
<protein>
    <submittedName>
        <fullName evidence="1">Uncharacterized protein</fullName>
    </submittedName>
</protein>
<evidence type="ECO:0000313" key="1">
    <source>
        <dbReference type="EMBL" id="KEQ19767.1"/>
    </source>
</evidence>
<dbReference type="AlphaFoldDB" id="A0A081NMU4"/>
<evidence type="ECO:0000313" key="2">
    <source>
        <dbReference type="Proteomes" id="UP000028073"/>
    </source>
</evidence>
<keyword evidence="2" id="KW-1185">Reference proteome</keyword>
<name>A0A081NMU4_9GAMM</name>
<comment type="caution">
    <text evidence="1">The sequence shown here is derived from an EMBL/GenBank/DDBJ whole genome shotgun (WGS) entry which is preliminary data.</text>
</comment>
<dbReference type="Proteomes" id="UP000028073">
    <property type="component" value="Unassembled WGS sequence"/>
</dbReference>
<dbReference type="STRING" id="1137799.GZ78_07840"/>
<dbReference type="OrthoDB" id="10019726at2"/>
<reference evidence="1 2" key="1">
    <citation type="submission" date="2014-06" db="EMBL/GenBank/DDBJ databases">
        <title>Whole Genome Sequences of Three Symbiotic Endozoicomonas Bacteria.</title>
        <authorList>
            <person name="Neave M.J."/>
            <person name="Apprill A."/>
            <person name="Voolstra C.R."/>
        </authorList>
    </citation>
    <scope>NUCLEOTIDE SEQUENCE [LARGE SCALE GENOMIC DNA]</scope>
    <source>
        <strain evidence="1 2">DSM 25634</strain>
    </source>
</reference>
<organism evidence="1 2">
    <name type="scientific">Endozoicomonas numazuensis</name>
    <dbReference type="NCBI Taxonomy" id="1137799"/>
    <lineage>
        <taxon>Bacteria</taxon>
        <taxon>Pseudomonadati</taxon>
        <taxon>Pseudomonadota</taxon>
        <taxon>Gammaproteobacteria</taxon>
        <taxon>Oceanospirillales</taxon>
        <taxon>Endozoicomonadaceae</taxon>
        <taxon>Endozoicomonas</taxon>
    </lineage>
</organism>
<gene>
    <name evidence="1" type="ORF">GZ78_07840</name>
</gene>